<reference evidence="2" key="1">
    <citation type="submission" date="2022-05" db="EMBL/GenBank/DDBJ databases">
        <title>The Musa troglodytarum L. genome provides insights into the mechanism of non-climacteric behaviour and enrichment of carotenoids.</title>
        <authorList>
            <person name="Wang J."/>
        </authorList>
    </citation>
    <scope>NUCLEOTIDE SEQUENCE</scope>
    <source>
        <tissue evidence="2">Leaf</tissue>
    </source>
</reference>
<feature type="non-terminal residue" evidence="2">
    <location>
        <position position="1"/>
    </location>
</feature>
<dbReference type="Proteomes" id="UP001055439">
    <property type="component" value="Chromosome 4"/>
</dbReference>
<gene>
    <name evidence="2" type="ORF">MUK42_36410</name>
</gene>
<dbReference type="EMBL" id="CP097506">
    <property type="protein sequence ID" value="URD96571.1"/>
    <property type="molecule type" value="Genomic_DNA"/>
</dbReference>
<name>A0A9E7JY40_9LILI</name>
<sequence>GKVSSFCPFPFSSATSIAFRNPNRPRSLFLPILIRSTNSFVSVSDLVPLCQFGFRSASSPRSRISYAPPPPSRNPPDP</sequence>
<evidence type="ECO:0000256" key="1">
    <source>
        <dbReference type="SAM" id="MobiDB-lite"/>
    </source>
</evidence>
<evidence type="ECO:0000313" key="3">
    <source>
        <dbReference type="Proteomes" id="UP001055439"/>
    </source>
</evidence>
<feature type="compositionally biased region" description="Pro residues" evidence="1">
    <location>
        <begin position="67"/>
        <end position="78"/>
    </location>
</feature>
<protein>
    <submittedName>
        <fullName evidence="2">Uncharacterized protein</fullName>
    </submittedName>
</protein>
<proteinExistence type="predicted"/>
<feature type="region of interest" description="Disordered" evidence="1">
    <location>
        <begin position="57"/>
        <end position="78"/>
    </location>
</feature>
<accession>A0A9E7JY40</accession>
<evidence type="ECO:0000313" key="2">
    <source>
        <dbReference type="EMBL" id="URD96571.1"/>
    </source>
</evidence>
<organism evidence="2 3">
    <name type="scientific">Musa troglodytarum</name>
    <name type="common">fe'i banana</name>
    <dbReference type="NCBI Taxonomy" id="320322"/>
    <lineage>
        <taxon>Eukaryota</taxon>
        <taxon>Viridiplantae</taxon>
        <taxon>Streptophyta</taxon>
        <taxon>Embryophyta</taxon>
        <taxon>Tracheophyta</taxon>
        <taxon>Spermatophyta</taxon>
        <taxon>Magnoliopsida</taxon>
        <taxon>Liliopsida</taxon>
        <taxon>Zingiberales</taxon>
        <taxon>Musaceae</taxon>
        <taxon>Musa</taxon>
    </lineage>
</organism>
<keyword evidence="3" id="KW-1185">Reference proteome</keyword>
<dbReference type="AlphaFoldDB" id="A0A9E7JY40"/>